<feature type="transmembrane region" description="Helical" evidence="1">
    <location>
        <begin position="151"/>
        <end position="171"/>
    </location>
</feature>
<reference evidence="2 3" key="1">
    <citation type="journal article" date="2018" name="Environ. Microbiol.">
        <title>Novel energy conservation strategies and behaviour of Pelotomaculum schinkii driving syntrophic propionate catabolism.</title>
        <authorList>
            <person name="Hidalgo-Ahumada C.A.P."/>
            <person name="Nobu M.K."/>
            <person name="Narihiro T."/>
            <person name="Tamaki H."/>
            <person name="Liu W.T."/>
            <person name="Kamagata Y."/>
            <person name="Stams A.J.M."/>
            <person name="Imachi H."/>
            <person name="Sousa D.Z."/>
        </authorList>
    </citation>
    <scope>NUCLEOTIDE SEQUENCE [LARGE SCALE GENOMIC DNA]</scope>
    <source>
        <strain evidence="2 3">HH</strain>
    </source>
</reference>
<keyword evidence="1" id="KW-1133">Transmembrane helix</keyword>
<feature type="transmembrane region" description="Helical" evidence="1">
    <location>
        <begin position="217"/>
        <end position="237"/>
    </location>
</feature>
<comment type="caution">
    <text evidence="2">The sequence shown here is derived from an EMBL/GenBank/DDBJ whole genome shotgun (WGS) entry which is preliminary data.</text>
</comment>
<dbReference type="Proteomes" id="UP000298324">
    <property type="component" value="Unassembled WGS sequence"/>
</dbReference>
<keyword evidence="1" id="KW-0472">Membrane</keyword>
<keyword evidence="1" id="KW-0812">Transmembrane</keyword>
<organism evidence="2 3">
    <name type="scientific">Pelotomaculum schinkii</name>
    <dbReference type="NCBI Taxonomy" id="78350"/>
    <lineage>
        <taxon>Bacteria</taxon>
        <taxon>Bacillati</taxon>
        <taxon>Bacillota</taxon>
        <taxon>Clostridia</taxon>
        <taxon>Eubacteriales</taxon>
        <taxon>Desulfotomaculaceae</taxon>
        <taxon>Pelotomaculum</taxon>
    </lineage>
</organism>
<evidence type="ECO:0000256" key="1">
    <source>
        <dbReference type="SAM" id="Phobius"/>
    </source>
</evidence>
<dbReference type="AlphaFoldDB" id="A0A4Y7RFB7"/>
<accession>A0A4Y7RFB7</accession>
<gene>
    <name evidence="2" type="ORF">Psch_01004</name>
</gene>
<sequence length="476" mass="51518">MALMLPTARRKDGDEVPYIPLKIFNFKLRLPFVHWGIEGSEILQAMVMFVTAMGIIQVMKDVFDMPFELAMTIVVFHELMYCLHQLLGDPIVPGWITPALPLVIAYLNKITMGTDRIEGLIALQVMLGLIYFVLGVTGLAKKLIEYTPKAIQSGILLGAGVSGLIGTYVFAPTGTGLMKYPLSITVGGLFALYLIYSKGFTEKVRSGQMDGKKFLMTVANLGIAPGIAAGIIVGWISGELPLPVMQPGLFFIPQFSEVLNNYSVVGLGMPPAQVWLAAIPMALVAYIIAFGNMILGETVMRTANEQYRPDEKVDSDPNRMNIVCAIRNFAEGFFFPHAGLGGPTWTAMQVTICERYKGGRKAMDSIFSGMGTFNYMKFASCLILPLVLIFQPALPIALSLTMMIQGFACVYIAMNMVSNNTERGIAGICGAALAVQGAAWGLGVGILLCALLLGKEAFIQKTEKKEPAEPATAPVS</sequence>
<keyword evidence="3" id="KW-1185">Reference proteome</keyword>
<evidence type="ECO:0008006" key="4">
    <source>
        <dbReference type="Google" id="ProtNLM"/>
    </source>
</evidence>
<evidence type="ECO:0000313" key="2">
    <source>
        <dbReference type="EMBL" id="TEB07450.1"/>
    </source>
</evidence>
<dbReference type="RefSeq" id="WP_190239342.1">
    <property type="nucleotide sequence ID" value="NZ_QFGA01000001.1"/>
</dbReference>
<feature type="transmembrane region" description="Helical" evidence="1">
    <location>
        <begin position="177"/>
        <end position="196"/>
    </location>
</feature>
<proteinExistence type="predicted"/>
<feature type="transmembrane region" description="Helical" evidence="1">
    <location>
        <begin position="425"/>
        <end position="453"/>
    </location>
</feature>
<feature type="transmembrane region" description="Helical" evidence="1">
    <location>
        <begin position="119"/>
        <end position="139"/>
    </location>
</feature>
<feature type="transmembrane region" description="Helical" evidence="1">
    <location>
        <begin position="274"/>
        <end position="295"/>
    </location>
</feature>
<name>A0A4Y7RFB7_9FIRM</name>
<dbReference type="EMBL" id="QFGA01000001">
    <property type="protein sequence ID" value="TEB07450.1"/>
    <property type="molecule type" value="Genomic_DNA"/>
</dbReference>
<feature type="transmembrane region" description="Helical" evidence="1">
    <location>
        <begin position="396"/>
        <end position="413"/>
    </location>
</feature>
<evidence type="ECO:0000313" key="3">
    <source>
        <dbReference type="Proteomes" id="UP000298324"/>
    </source>
</evidence>
<protein>
    <recommendedName>
        <fullName evidence="4">Permease family protein</fullName>
    </recommendedName>
</protein>
<feature type="transmembrane region" description="Helical" evidence="1">
    <location>
        <begin position="365"/>
        <end position="390"/>
    </location>
</feature>